<evidence type="ECO:0000256" key="5">
    <source>
        <dbReference type="SAM" id="Phobius"/>
    </source>
</evidence>
<dbReference type="EMBL" id="CP022187">
    <property type="protein sequence ID" value="AWI74947.1"/>
    <property type="molecule type" value="Genomic_DNA"/>
</dbReference>
<keyword evidence="2 4" id="KW-0807">Transducer</keyword>
<keyword evidence="5" id="KW-0812">Transmembrane</keyword>
<dbReference type="GO" id="GO:0007165">
    <property type="term" value="P:signal transduction"/>
    <property type="evidence" value="ECO:0007669"/>
    <property type="project" value="UniProtKB-KW"/>
</dbReference>
<dbReference type="GO" id="GO:0016020">
    <property type="term" value="C:membrane"/>
    <property type="evidence" value="ECO:0007669"/>
    <property type="project" value="UniProtKB-SubCell"/>
</dbReference>
<dbReference type="GO" id="GO:0004888">
    <property type="term" value="F:transmembrane signaling receptor activity"/>
    <property type="evidence" value="ECO:0007669"/>
    <property type="project" value="InterPro"/>
</dbReference>
<evidence type="ECO:0000259" key="6">
    <source>
        <dbReference type="PROSITE" id="PS50111"/>
    </source>
</evidence>
<keyword evidence="5" id="KW-1133">Transmembrane helix</keyword>
<proteinExistence type="inferred from homology"/>
<name>A0A2U8GMP5_9RHOO</name>
<keyword evidence="5" id="KW-0472">Membrane</keyword>
<dbReference type="PANTHER" id="PTHR32089:SF112">
    <property type="entry name" value="LYSOZYME-LIKE PROTEIN-RELATED"/>
    <property type="match status" value="1"/>
</dbReference>
<feature type="domain" description="Methyl-accepting transducer" evidence="6">
    <location>
        <begin position="270"/>
        <end position="506"/>
    </location>
</feature>
<dbReference type="PROSITE" id="PS50111">
    <property type="entry name" value="CHEMOTAXIS_TRANSDUC_2"/>
    <property type="match status" value="1"/>
</dbReference>
<dbReference type="InterPro" id="IPR004089">
    <property type="entry name" value="MCPsignal_dom"/>
</dbReference>
<evidence type="ECO:0000256" key="2">
    <source>
        <dbReference type="ARBA" id="ARBA00023224"/>
    </source>
</evidence>
<dbReference type="AlphaFoldDB" id="A0A2U8GMP5"/>
<dbReference type="Pfam" id="PF00015">
    <property type="entry name" value="MCPsignal"/>
    <property type="match status" value="1"/>
</dbReference>
<accession>A0A2U8GMP5</accession>
<evidence type="ECO:0000313" key="8">
    <source>
        <dbReference type="Proteomes" id="UP000244930"/>
    </source>
</evidence>
<dbReference type="PRINTS" id="PR00260">
    <property type="entry name" value="CHEMTRNSDUCR"/>
</dbReference>
<sequence>MLNNFQSLKARLLLLGLVSFLGVVVLAGATLWYSQRSKAHLLEFVDQSVALNRSATVTYANGLQMGQALRNIILDPANKKGYDNYSNAGEIFNTEIVRLLELMRKETTEASKADELEARIAEWRPLQFEVLELAKGGQVSEAIAFLSPRETPAWRAVRALLLDQVKQSEKQAELKRIELVSVLNASITSAIAVSGLVLVLVVLFTIFVGRGVFRQVGAEPEFTATALSRIAGGDLTHEIELGSADPKSILAAAHAMQTHLRELINKIVLSSEAVLKTSDSLRSNSTNISLRTEEQSSATSAIAAAVEQLTVSIGVMSEHAAQAATLSLDAEEKVREGLNGVTATTGTISRVANSMIQSSAMMDELSSKVDGINGIARTIRDIADQTNLLALNAAIEAARAGEQGRGFAVVADEVRKLAERTTASTLEISTMITGVQNSTKVAQENLSLTQRLALEGAQYTEEVQSSVLGLNQATSSVRDAVDSIKLALQEQSAASTDIAQRIEQIAQDTEEVHLSTANSSERAQELVELAHMLREQVSRFRTA</sequence>
<dbReference type="Gene3D" id="1.10.287.950">
    <property type="entry name" value="Methyl-accepting chemotaxis protein"/>
    <property type="match status" value="1"/>
</dbReference>
<keyword evidence="8" id="KW-1185">Reference proteome</keyword>
<comment type="similarity">
    <text evidence="3">Belongs to the methyl-accepting chemotaxis (MCP) protein family.</text>
</comment>
<gene>
    <name evidence="7" type="ORF">CEW83_06675</name>
</gene>
<feature type="transmembrane region" description="Helical" evidence="5">
    <location>
        <begin position="179"/>
        <end position="207"/>
    </location>
</feature>
<dbReference type="FunFam" id="1.10.287.950:FF:000001">
    <property type="entry name" value="Methyl-accepting chemotaxis sensory transducer"/>
    <property type="match status" value="1"/>
</dbReference>
<reference evidence="7 8" key="1">
    <citation type="submission" date="2017-06" db="EMBL/GenBank/DDBJ databases">
        <title>Azoarcus.</title>
        <authorList>
            <person name="Woo J.-H."/>
            <person name="Kim H.-S."/>
        </authorList>
    </citation>
    <scope>NUCLEOTIDE SEQUENCE [LARGE SCALE GENOMIC DNA]</scope>
    <source>
        <strain evidence="7 8">TSPY31</strain>
    </source>
</reference>
<dbReference type="RefSeq" id="WP_108948655.1">
    <property type="nucleotide sequence ID" value="NZ_CP022187.1"/>
</dbReference>
<dbReference type="SMART" id="SM00283">
    <property type="entry name" value="MA"/>
    <property type="match status" value="1"/>
</dbReference>
<dbReference type="InterPro" id="IPR004090">
    <property type="entry name" value="Chemotax_Me-accpt_rcpt"/>
</dbReference>
<evidence type="ECO:0000256" key="1">
    <source>
        <dbReference type="ARBA" id="ARBA00004370"/>
    </source>
</evidence>
<dbReference type="SUPFAM" id="SSF58104">
    <property type="entry name" value="Methyl-accepting chemotaxis protein (MCP) signaling domain"/>
    <property type="match status" value="1"/>
</dbReference>
<protein>
    <submittedName>
        <fullName evidence="7">Chemotaxis protein</fullName>
    </submittedName>
</protein>
<dbReference type="GO" id="GO:0006935">
    <property type="term" value="P:chemotaxis"/>
    <property type="evidence" value="ECO:0007669"/>
    <property type="project" value="InterPro"/>
</dbReference>
<feature type="transmembrane region" description="Helical" evidence="5">
    <location>
        <begin position="12"/>
        <end position="33"/>
    </location>
</feature>
<dbReference type="KEGG" id="acom:CEW83_06675"/>
<evidence type="ECO:0000256" key="4">
    <source>
        <dbReference type="PROSITE-ProRule" id="PRU00284"/>
    </source>
</evidence>
<dbReference type="PANTHER" id="PTHR32089">
    <property type="entry name" value="METHYL-ACCEPTING CHEMOTAXIS PROTEIN MCPB"/>
    <property type="match status" value="1"/>
</dbReference>
<comment type="subcellular location">
    <subcellularLocation>
        <location evidence="1">Membrane</location>
    </subcellularLocation>
</comment>
<organism evidence="7 8">
    <name type="scientific">Parazoarcus communis</name>
    <dbReference type="NCBI Taxonomy" id="41977"/>
    <lineage>
        <taxon>Bacteria</taxon>
        <taxon>Pseudomonadati</taxon>
        <taxon>Pseudomonadota</taxon>
        <taxon>Betaproteobacteria</taxon>
        <taxon>Rhodocyclales</taxon>
        <taxon>Zoogloeaceae</taxon>
        <taxon>Parazoarcus</taxon>
    </lineage>
</organism>
<evidence type="ECO:0000313" key="7">
    <source>
        <dbReference type="EMBL" id="AWI74947.1"/>
    </source>
</evidence>
<dbReference type="Proteomes" id="UP000244930">
    <property type="component" value="Chromosome"/>
</dbReference>
<evidence type="ECO:0000256" key="3">
    <source>
        <dbReference type="ARBA" id="ARBA00029447"/>
    </source>
</evidence>